<dbReference type="AlphaFoldDB" id="A0A975BKQ0"/>
<gene>
    <name evidence="2" type="ORF">dnm_035330</name>
</gene>
<evidence type="ECO:0000313" key="3">
    <source>
        <dbReference type="Proteomes" id="UP000663722"/>
    </source>
</evidence>
<feature type="transmembrane region" description="Helical" evidence="1">
    <location>
        <begin position="24"/>
        <end position="52"/>
    </location>
</feature>
<dbReference type="RefSeq" id="WP_207682664.1">
    <property type="nucleotide sequence ID" value="NZ_CP061800.1"/>
</dbReference>
<keyword evidence="1" id="KW-0812">Transmembrane</keyword>
<dbReference type="Proteomes" id="UP000663722">
    <property type="component" value="Chromosome"/>
</dbReference>
<reference evidence="2" key="1">
    <citation type="journal article" date="2021" name="Microb. Physiol.">
        <title>Proteogenomic Insights into the Physiology of Marine, Sulfate-Reducing, Filamentous Desulfonema limicola and Desulfonema magnum.</title>
        <authorList>
            <person name="Schnaars V."/>
            <person name="Wohlbrand L."/>
            <person name="Scheve S."/>
            <person name="Hinrichs C."/>
            <person name="Reinhardt R."/>
            <person name="Rabus R."/>
        </authorList>
    </citation>
    <scope>NUCLEOTIDE SEQUENCE</scope>
    <source>
        <strain evidence="2">4be13</strain>
    </source>
</reference>
<accession>A0A975BKQ0</accession>
<sequence length="191" mass="22122">MIHTTFIQIDSFLIWFYRIPETPIIGYFLGTSFLALVCVIFGQITLYAAFWFNKRQIDQDNKAMVRMHNLSMYALAAKDKAAYNACNKEANDAFGKYFFAQIAMGISSLWPIPFALGWMQTRFLEVEFFLPCHVPLIGDSVGYTFTFIPLYILVHIFFGKIKHRLPWFGTMEKILHADDENSEKMVSISEL</sequence>
<dbReference type="KEGG" id="dmm:dnm_035330"/>
<proteinExistence type="predicted"/>
<name>A0A975BKQ0_9BACT</name>
<dbReference type="EMBL" id="CP061800">
    <property type="protein sequence ID" value="QTA87499.1"/>
    <property type="molecule type" value="Genomic_DNA"/>
</dbReference>
<evidence type="ECO:0000313" key="2">
    <source>
        <dbReference type="EMBL" id="QTA87499.1"/>
    </source>
</evidence>
<feature type="transmembrane region" description="Helical" evidence="1">
    <location>
        <begin position="140"/>
        <end position="158"/>
    </location>
</feature>
<evidence type="ECO:0000256" key="1">
    <source>
        <dbReference type="SAM" id="Phobius"/>
    </source>
</evidence>
<protein>
    <submittedName>
        <fullName evidence="2">Uncharacterized protein</fullName>
    </submittedName>
</protein>
<feature type="transmembrane region" description="Helical" evidence="1">
    <location>
        <begin position="97"/>
        <end position="120"/>
    </location>
</feature>
<keyword evidence="3" id="KW-1185">Reference proteome</keyword>
<organism evidence="2 3">
    <name type="scientific">Desulfonema magnum</name>
    <dbReference type="NCBI Taxonomy" id="45655"/>
    <lineage>
        <taxon>Bacteria</taxon>
        <taxon>Pseudomonadati</taxon>
        <taxon>Thermodesulfobacteriota</taxon>
        <taxon>Desulfobacteria</taxon>
        <taxon>Desulfobacterales</taxon>
        <taxon>Desulfococcaceae</taxon>
        <taxon>Desulfonema</taxon>
    </lineage>
</organism>
<keyword evidence="1" id="KW-0472">Membrane</keyword>
<keyword evidence="1" id="KW-1133">Transmembrane helix</keyword>